<comment type="similarity">
    <text evidence="1">Belongs to the UPF0303 family.</text>
</comment>
<dbReference type="PANTHER" id="PTHR28255">
    <property type="match status" value="1"/>
</dbReference>
<protein>
    <recommendedName>
        <fullName evidence="1">UPF0303 protein SAMN05421819_0901</fullName>
    </recommendedName>
</protein>
<dbReference type="InterPro" id="IPR005624">
    <property type="entry name" value="PduO/GlcC-like"/>
</dbReference>
<dbReference type="Proteomes" id="UP000236728">
    <property type="component" value="Unassembled WGS sequence"/>
</dbReference>
<evidence type="ECO:0000313" key="3">
    <source>
        <dbReference type="Proteomes" id="UP000236728"/>
    </source>
</evidence>
<dbReference type="OrthoDB" id="9815315at2"/>
<dbReference type="Pfam" id="PF03928">
    <property type="entry name" value="HbpS-like"/>
    <property type="match status" value="1"/>
</dbReference>
<dbReference type="InterPro" id="IPR038084">
    <property type="entry name" value="PduO/GlcC-like_sf"/>
</dbReference>
<proteinExistence type="inferred from homology"/>
<dbReference type="PANTHER" id="PTHR28255:SF1">
    <property type="entry name" value="UPF0303 PROTEIN YBR137W"/>
    <property type="match status" value="1"/>
</dbReference>
<dbReference type="HAMAP" id="MF_00761">
    <property type="entry name" value="UPF0303"/>
    <property type="match status" value="1"/>
</dbReference>
<evidence type="ECO:0000313" key="2">
    <source>
        <dbReference type="EMBL" id="SEF71029.1"/>
    </source>
</evidence>
<dbReference type="Gene3D" id="3.30.450.150">
    <property type="entry name" value="Haem-degrading domain"/>
    <property type="match status" value="1"/>
</dbReference>
<keyword evidence="3" id="KW-1185">Reference proteome</keyword>
<accession>A0A1H5U7R9</accession>
<evidence type="ECO:0000256" key="1">
    <source>
        <dbReference type="HAMAP-Rule" id="MF_00761"/>
    </source>
</evidence>
<sequence length="161" mass="17215">MGAAEDLTIIDQQEAALRFRSFNSETAWRLGNAMRARLIASEAGGTIEIEVAGQLLFACTTPGATPGQADWIRRKRNTVRRFARSSYAVGRILERDGQTMEGRHGLQLADFAAHGGGFPIVLEGTGAVGSAIVSGLPQRDDHGLVVSAVAEVLNLRVPMLD</sequence>
<reference evidence="2 3" key="1">
    <citation type="submission" date="2016-10" db="EMBL/GenBank/DDBJ databases">
        <authorList>
            <person name="de Groot N.N."/>
        </authorList>
    </citation>
    <scope>NUCLEOTIDE SEQUENCE [LARGE SCALE GENOMIC DNA]</scope>
    <source>
        <strain evidence="2 3">DSM 22489</strain>
    </source>
</reference>
<organism evidence="2 3">
    <name type="scientific">Bryocella elongata</name>
    <dbReference type="NCBI Taxonomy" id="863522"/>
    <lineage>
        <taxon>Bacteria</taxon>
        <taxon>Pseudomonadati</taxon>
        <taxon>Acidobacteriota</taxon>
        <taxon>Terriglobia</taxon>
        <taxon>Terriglobales</taxon>
        <taxon>Acidobacteriaceae</taxon>
        <taxon>Bryocella</taxon>
    </lineage>
</organism>
<dbReference type="InterPro" id="IPR010371">
    <property type="entry name" value="YBR137W-like"/>
</dbReference>
<dbReference type="NCBIfam" id="NF002696">
    <property type="entry name" value="PRK02487.1-5"/>
    <property type="match status" value="1"/>
</dbReference>
<dbReference type="SUPFAM" id="SSF143744">
    <property type="entry name" value="GlcG-like"/>
    <property type="match status" value="1"/>
</dbReference>
<dbReference type="PIRSF" id="PIRSF008757">
    <property type="entry name" value="UCP008757"/>
    <property type="match status" value="1"/>
</dbReference>
<dbReference type="EMBL" id="FNVA01000001">
    <property type="protein sequence ID" value="SEF71029.1"/>
    <property type="molecule type" value="Genomic_DNA"/>
</dbReference>
<name>A0A1H5U7R9_9BACT</name>
<dbReference type="RefSeq" id="WP_103931763.1">
    <property type="nucleotide sequence ID" value="NZ_FNVA01000001.1"/>
</dbReference>
<gene>
    <name evidence="2" type="ORF">SAMN05421819_0901</name>
</gene>
<dbReference type="AlphaFoldDB" id="A0A1H5U7R9"/>